<accession>A0A0D3ERT1</accession>
<dbReference type="Gramene" id="OBART01G24480.1">
    <property type="protein sequence ID" value="OBART01G24480.1"/>
    <property type="gene ID" value="OBART01G24480"/>
</dbReference>
<protein>
    <submittedName>
        <fullName evidence="1">Uncharacterized protein</fullName>
    </submittedName>
</protein>
<evidence type="ECO:0000313" key="1">
    <source>
        <dbReference type="EnsemblPlants" id="OBART01G24480.1"/>
    </source>
</evidence>
<evidence type="ECO:0000313" key="2">
    <source>
        <dbReference type="Proteomes" id="UP000026960"/>
    </source>
</evidence>
<dbReference type="HOGENOM" id="CLU_2546572_0_0_1"/>
<keyword evidence="2" id="KW-1185">Reference proteome</keyword>
<name>A0A0D3ERT1_9ORYZ</name>
<dbReference type="Proteomes" id="UP000026960">
    <property type="component" value="Chromosome 1"/>
</dbReference>
<sequence length="83" mass="8505">MSAAGTEGKLCIVVGVGALWGHDEDGNPWRRGGCEGELCAAELSIGFVAVSMAHGAAGEDPIGGVWGFGGRKWRGQGLMSVLF</sequence>
<organism evidence="1">
    <name type="scientific">Oryza barthii</name>
    <dbReference type="NCBI Taxonomy" id="65489"/>
    <lineage>
        <taxon>Eukaryota</taxon>
        <taxon>Viridiplantae</taxon>
        <taxon>Streptophyta</taxon>
        <taxon>Embryophyta</taxon>
        <taxon>Tracheophyta</taxon>
        <taxon>Spermatophyta</taxon>
        <taxon>Magnoliopsida</taxon>
        <taxon>Liliopsida</taxon>
        <taxon>Poales</taxon>
        <taxon>Poaceae</taxon>
        <taxon>BOP clade</taxon>
        <taxon>Oryzoideae</taxon>
        <taxon>Oryzeae</taxon>
        <taxon>Oryzinae</taxon>
        <taxon>Oryza</taxon>
    </lineage>
</organism>
<reference evidence="1" key="2">
    <citation type="submission" date="2015-03" db="UniProtKB">
        <authorList>
            <consortium name="EnsemblPlants"/>
        </authorList>
    </citation>
    <scope>IDENTIFICATION</scope>
</reference>
<proteinExistence type="predicted"/>
<dbReference type="AlphaFoldDB" id="A0A0D3ERT1"/>
<dbReference type="EnsemblPlants" id="OBART01G24480.1">
    <property type="protein sequence ID" value="OBART01G24480.1"/>
    <property type="gene ID" value="OBART01G24480"/>
</dbReference>
<reference evidence="1" key="1">
    <citation type="journal article" date="2009" name="Rice">
        <title>De Novo Next Generation Sequencing of Plant Genomes.</title>
        <authorList>
            <person name="Rounsley S."/>
            <person name="Marri P.R."/>
            <person name="Yu Y."/>
            <person name="He R."/>
            <person name="Sisneros N."/>
            <person name="Goicoechea J.L."/>
            <person name="Lee S.J."/>
            <person name="Angelova A."/>
            <person name="Kudrna D."/>
            <person name="Luo M."/>
            <person name="Affourtit J."/>
            <person name="Desany B."/>
            <person name="Knight J."/>
            <person name="Niazi F."/>
            <person name="Egholm M."/>
            <person name="Wing R.A."/>
        </authorList>
    </citation>
    <scope>NUCLEOTIDE SEQUENCE [LARGE SCALE GENOMIC DNA]</scope>
    <source>
        <strain evidence="1">cv. IRGC 105608</strain>
    </source>
</reference>
<dbReference type="PaxDb" id="65489-OBART01G24480.1"/>